<proteinExistence type="predicted"/>
<accession>A0ABQ6LVT0</accession>
<evidence type="ECO:0000313" key="1">
    <source>
        <dbReference type="EMBL" id="GMG86201.1"/>
    </source>
</evidence>
<dbReference type="EMBL" id="BSYJ01000001">
    <property type="protein sequence ID" value="GMG86201.1"/>
    <property type="molecule type" value="Genomic_DNA"/>
</dbReference>
<evidence type="ECO:0000313" key="2">
    <source>
        <dbReference type="Proteomes" id="UP001224392"/>
    </source>
</evidence>
<name>A0ABQ6LVT0_9GAMM</name>
<sequence>MPHTYVLTNQNKLFLSKQDEWIDGYERAKLFRTEHKDIAINQMFEANTRDVDQRIQLLQCELDQKGLPRIPEDALGPRQIAAEVAEEVAAAEEVAEQKAAGEVPAADLLETVETVEAVETVPAMEAAALATDQA</sequence>
<keyword evidence="2" id="KW-1185">Reference proteome</keyword>
<dbReference type="Proteomes" id="UP001224392">
    <property type="component" value="Unassembled WGS sequence"/>
</dbReference>
<protein>
    <submittedName>
        <fullName evidence="1">Uncharacterized protein</fullName>
    </submittedName>
</protein>
<organism evidence="1 2">
    <name type="scientific">Biformimicrobium ophioploci</name>
    <dbReference type="NCBI Taxonomy" id="3036711"/>
    <lineage>
        <taxon>Bacteria</taxon>
        <taxon>Pseudomonadati</taxon>
        <taxon>Pseudomonadota</taxon>
        <taxon>Gammaproteobacteria</taxon>
        <taxon>Cellvibrionales</taxon>
        <taxon>Microbulbiferaceae</taxon>
        <taxon>Biformimicrobium</taxon>
    </lineage>
</organism>
<gene>
    <name evidence="1" type="ORF">MNKW57_05220</name>
</gene>
<comment type="caution">
    <text evidence="1">The sequence shown here is derived from an EMBL/GenBank/DDBJ whole genome shotgun (WGS) entry which is preliminary data.</text>
</comment>
<reference evidence="1 2" key="1">
    <citation type="submission" date="2023-04" db="EMBL/GenBank/DDBJ databases">
        <title>Marinobulbifer ophiurae gen. nov., sp. Nov., isolate from tissue of brittle star Ophioplocus japonicus.</title>
        <authorList>
            <person name="Kawano K."/>
            <person name="Sawayama S."/>
            <person name="Nakagawa S."/>
        </authorList>
    </citation>
    <scope>NUCLEOTIDE SEQUENCE [LARGE SCALE GENOMIC DNA]</scope>
    <source>
        <strain evidence="1 2">NKW57</strain>
    </source>
</reference>